<dbReference type="InterPro" id="IPR020537">
    <property type="entry name" value="ATP_synth_F0_csu_DDCD_BS"/>
</dbReference>
<evidence type="ECO:0000256" key="10">
    <source>
        <dbReference type="ARBA" id="ARBA00023121"/>
    </source>
</evidence>
<evidence type="ECO:0000256" key="5">
    <source>
        <dbReference type="ARBA" id="ARBA00022547"/>
    </source>
</evidence>
<evidence type="ECO:0000256" key="9">
    <source>
        <dbReference type="ARBA" id="ARBA00023065"/>
    </source>
</evidence>
<sequence>MTEIELALQASQISAEAVKSIAMALAAGIGVVGPGIGIGILVAKALEAIGRNPEATGKIQATMFIGIAFVEALAIFALVVAFIIKFA</sequence>
<evidence type="ECO:0000256" key="1">
    <source>
        <dbReference type="ARBA" id="ARBA00004141"/>
    </source>
</evidence>
<dbReference type="EMBL" id="PFHR01000223">
    <property type="protein sequence ID" value="PIW96593.1"/>
    <property type="molecule type" value="Genomic_DNA"/>
</dbReference>
<dbReference type="PRINTS" id="PR00124">
    <property type="entry name" value="ATPASEC"/>
</dbReference>
<evidence type="ECO:0000256" key="13">
    <source>
        <dbReference type="ARBA" id="ARBA00025198"/>
    </source>
</evidence>
<dbReference type="GO" id="GO:0005886">
    <property type="term" value="C:plasma membrane"/>
    <property type="evidence" value="ECO:0007669"/>
    <property type="project" value="UniProtKB-SubCell"/>
</dbReference>
<dbReference type="Proteomes" id="UP000230837">
    <property type="component" value="Unassembled WGS sequence"/>
</dbReference>
<dbReference type="GO" id="GO:0045259">
    <property type="term" value="C:proton-transporting ATP synthase complex"/>
    <property type="evidence" value="ECO:0007669"/>
    <property type="project" value="UniProtKB-KW"/>
</dbReference>
<dbReference type="GO" id="GO:0033177">
    <property type="term" value="C:proton-transporting two-sector ATPase complex, proton-transporting domain"/>
    <property type="evidence" value="ECO:0007669"/>
    <property type="project" value="InterPro"/>
</dbReference>
<dbReference type="PANTHER" id="PTHR10031:SF0">
    <property type="entry name" value="ATPASE PROTEIN 9"/>
    <property type="match status" value="1"/>
</dbReference>
<dbReference type="InterPro" id="IPR002379">
    <property type="entry name" value="ATPase_proteolipid_c-like_dom"/>
</dbReference>
<dbReference type="AlphaFoldDB" id="A0A2M7IMN3"/>
<evidence type="ECO:0000256" key="2">
    <source>
        <dbReference type="ARBA" id="ARBA00006704"/>
    </source>
</evidence>
<dbReference type="GO" id="GO:0046933">
    <property type="term" value="F:proton-transporting ATP synthase activity, rotational mechanism"/>
    <property type="evidence" value="ECO:0007669"/>
    <property type="project" value="UniProtKB-UniRule"/>
</dbReference>
<keyword evidence="5 14" id="KW-0138">CF(0)</keyword>
<keyword evidence="7 14" id="KW-0375">Hydrogen ion transport</keyword>
<evidence type="ECO:0000256" key="7">
    <source>
        <dbReference type="ARBA" id="ARBA00022781"/>
    </source>
</evidence>
<dbReference type="Pfam" id="PF00137">
    <property type="entry name" value="ATP-synt_C"/>
    <property type="match status" value="1"/>
</dbReference>
<comment type="function">
    <text evidence="13 14">F(1)F(0) ATP synthase produces ATP from ADP in the presence of a proton or sodium gradient. F-type ATPases consist of two structural domains, F(1) containing the extramembraneous catalytic core and F(0) containing the membrane proton channel, linked together by a central stalk and a peripheral stalk. During catalysis, ATP synthesis in the catalytic domain of F(1) is coupled via a rotary mechanism of the central stalk subunits to proton translocation.</text>
</comment>
<comment type="function">
    <text evidence="14">Key component of the F(0) channel; it plays a direct role in translocation across the membrane. A homomeric c-ring of between 10-14 subunits forms the central stalk rotor element with the F(1) delta and epsilon subunits.</text>
</comment>
<feature type="site" description="Reversibly protonated during proton transport" evidence="14">
    <location>
        <position position="71"/>
    </location>
</feature>
<keyword evidence="10 14" id="KW-0446">Lipid-binding</keyword>
<dbReference type="InterPro" id="IPR038662">
    <property type="entry name" value="ATP_synth_F0_csu_sf"/>
</dbReference>
<evidence type="ECO:0000256" key="11">
    <source>
        <dbReference type="ARBA" id="ARBA00023136"/>
    </source>
</evidence>
<dbReference type="CDD" id="cd18121">
    <property type="entry name" value="ATP-synt_Fo_c"/>
    <property type="match status" value="1"/>
</dbReference>
<evidence type="ECO:0000256" key="4">
    <source>
        <dbReference type="ARBA" id="ARBA00022475"/>
    </source>
</evidence>
<gene>
    <name evidence="14 16" type="primary">atpE</name>
    <name evidence="16" type="ORF">COZ82_04185</name>
</gene>
<comment type="caution">
    <text evidence="16">The sequence shown here is derived from an EMBL/GenBank/DDBJ whole genome shotgun (WGS) entry which is preliminary data.</text>
</comment>
<accession>A0A2M7IMN3</accession>
<dbReference type="FunFam" id="1.20.20.10:FF:000004">
    <property type="entry name" value="ATP synthase subunit c"/>
    <property type="match status" value="1"/>
</dbReference>
<keyword evidence="8 14" id="KW-1133">Transmembrane helix</keyword>
<dbReference type="InterPro" id="IPR000454">
    <property type="entry name" value="ATP_synth_F0_csu"/>
</dbReference>
<comment type="similarity">
    <text evidence="2 14">Belongs to the ATPase C chain family.</text>
</comment>
<dbReference type="GO" id="GO:0008289">
    <property type="term" value="F:lipid binding"/>
    <property type="evidence" value="ECO:0007669"/>
    <property type="project" value="UniProtKB-KW"/>
</dbReference>
<protein>
    <recommendedName>
        <fullName evidence="14">ATP synthase subunit c</fullName>
    </recommendedName>
    <alternativeName>
        <fullName evidence="14">ATP synthase F(0) sector subunit c</fullName>
    </alternativeName>
    <alternativeName>
        <fullName evidence="14">F-type ATPase subunit c</fullName>
        <shortName evidence="14">F-ATPase subunit c</shortName>
    </alternativeName>
    <alternativeName>
        <fullName evidence="14">Lipid-binding protein</fullName>
    </alternativeName>
</protein>
<dbReference type="NCBIfam" id="TIGR01260">
    <property type="entry name" value="ATP_synt_c"/>
    <property type="match status" value="1"/>
</dbReference>
<keyword evidence="4 14" id="KW-1003">Cell membrane</keyword>
<keyword evidence="9 14" id="KW-0406">Ion transport</keyword>
<dbReference type="HAMAP" id="MF_01396">
    <property type="entry name" value="ATP_synth_c_bact"/>
    <property type="match status" value="1"/>
</dbReference>
<keyword evidence="12 14" id="KW-0066">ATP synthesis</keyword>
<feature type="transmembrane region" description="Helical" evidence="14">
    <location>
        <begin position="63"/>
        <end position="84"/>
    </location>
</feature>
<feature type="domain" description="V-ATPase proteolipid subunit C-like" evidence="15">
    <location>
        <begin position="21"/>
        <end position="84"/>
    </location>
</feature>
<dbReference type="InterPro" id="IPR035921">
    <property type="entry name" value="F/V-ATP_Csub_sf"/>
</dbReference>
<name>A0A2M7IMN3_9BACT</name>
<evidence type="ECO:0000256" key="6">
    <source>
        <dbReference type="ARBA" id="ARBA00022692"/>
    </source>
</evidence>
<organism evidence="16 17">
    <name type="scientific">Candidatus Kaiserbacteria bacterium CG_4_8_14_3_um_filter_38_9</name>
    <dbReference type="NCBI Taxonomy" id="1974599"/>
    <lineage>
        <taxon>Bacteria</taxon>
        <taxon>Candidatus Kaiseribacteriota</taxon>
    </lineage>
</organism>
<dbReference type="InterPro" id="IPR005953">
    <property type="entry name" value="ATP_synth_csu_bac/chlpt"/>
</dbReference>
<dbReference type="SUPFAM" id="SSF81333">
    <property type="entry name" value="F1F0 ATP synthase subunit C"/>
    <property type="match status" value="1"/>
</dbReference>
<feature type="transmembrane region" description="Helical" evidence="14">
    <location>
        <begin position="21"/>
        <end position="43"/>
    </location>
</feature>
<keyword evidence="6 14" id="KW-0812">Transmembrane</keyword>
<evidence type="ECO:0000313" key="16">
    <source>
        <dbReference type="EMBL" id="PIW96593.1"/>
    </source>
</evidence>
<evidence type="ECO:0000256" key="3">
    <source>
        <dbReference type="ARBA" id="ARBA00022448"/>
    </source>
</evidence>
<dbReference type="PANTHER" id="PTHR10031">
    <property type="entry name" value="ATP SYNTHASE LIPID-BINDING PROTEIN, MITOCHONDRIAL"/>
    <property type="match status" value="1"/>
</dbReference>
<dbReference type="PROSITE" id="PS00605">
    <property type="entry name" value="ATPASE_C"/>
    <property type="match status" value="1"/>
</dbReference>
<keyword evidence="11 14" id="KW-0472">Membrane</keyword>
<comment type="subcellular location">
    <subcellularLocation>
        <location evidence="14">Cell membrane</location>
        <topology evidence="14">Multi-pass membrane protein</topology>
    </subcellularLocation>
    <subcellularLocation>
        <location evidence="1">Membrane</location>
        <topology evidence="1">Multi-pass membrane protein</topology>
    </subcellularLocation>
</comment>
<evidence type="ECO:0000256" key="8">
    <source>
        <dbReference type="ARBA" id="ARBA00022989"/>
    </source>
</evidence>
<evidence type="ECO:0000259" key="15">
    <source>
        <dbReference type="Pfam" id="PF00137"/>
    </source>
</evidence>
<reference evidence="17" key="1">
    <citation type="submission" date="2017-09" db="EMBL/GenBank/DDBJ databases">
        <title>Depth-based differentiation of microbial function through sediment-hosted aquifers and enrichment of novel symbionts in the deep terrestrial subsurface.</title>
        <authorList>
            <person name="Probst A.J."/>
            <person name="Ladd B."/>
            <person name="Jarett J.K."/>
            <person name="Geller-Mcgrath D.E."/>
            <person name="Sieber C.M.K."/>
            <person name="Emerson J.B."/>
            <person name="Anantharaman K."/>
            <person name="Thomas B.C."/>
            <person name="Malmstrom R."/>
            <person name="Stieglmeier M."/>
            <person name="Klingl A."/>
            <person name="Woyke T."/>
            <person name="Ryan C.M."/>
            <person name="Banfield J.F."/>
        </authorList>
    </citation>
    <scope>NUCLEOTIDE SEQUENCE [LARGE SCALE GENOMIC DNA]</scope>
</reference>
<evidence type="ECO:0000256" key="14">
    <source>
        <dbReference type="HAMAP-Rule" id="MF_01396"/>
    </source>
</evidence>
<evidence type="ECO:0000256" key="12">
    <source>
        <dbReference type="ARBA" id="ARBA00023310"/>
    </source>
</evidence>
<evidence type="ECO:0000313" key="17">
    <source>
        <dbReference type="Proteomes" id="UP000230837"/>
    </source>
</evidence>
<proteinExistence type="inferred from homology"/>
<keyword evidence="3 14" id="KW-0813">Transport</keyword>
<dbReference type="Gene3D" id="1.20.20.10">
    <property type="entry name" value="F1F0 ATP synthase subunit C"/>
    <property type="match status" value="1"/>
</dbReference>